<sequence>MLTMRPLFHLIALILVASVTLSSNNTLAAEPPSIEQPIEITQWLLLAKTGRSGRIPFPTNPVTHALVTGTWQPPKAGDAVPAEGSDPVVWTAAHSPDDGPL</sequence>
<name>X0W9D2_9ZZZZ</name>
<gene>
    <name evidence="2" type="ORF">S01H1_52031</name>
</gene>
<comment type="caution">
    <text evidence="2">The sequence shown here is derived from an EMBL/GenBank/DDBJ whole genome shotgun (WGS) entry which is preliminary data.</text>
</comment>
<accession>X0W9D2</accession>
<protein>
    <submittedName>
        <fullName evidence="2">Uncharacterized protein</fullName>
    </submittedName>
</protein>
<evidence type="ECO:0000313" key="2">
    <source>
        <dbReference type="EMBL" id="GAG27245.1"/>
    </source>
</evidence>
<feature type="non-terminal residue" evidence="2">
    <location>
        <position position="101"/>
    </location>
</feature>
<dbReference type="AlphaFoldDB" id="X0W9D2"/>
<evidence type="ECO:0000256" key="1">
    <source>
        <dbReference type="SAM" id="MobiDB-lite"/>
    </source>
</evidence>
<feature type="region of interest" description="Disordered" evidence="1">
    <location>
        <begin position="73"/>
        <end position="101"/>
    </location>
</feature>
<proteinExistence type="predicted"/>
<reference evidence="2" key="1">
    <citation type="journal article" date="2014" name="Front. Microbiol.">
        <title>High frequency of phylogenetically diverse reductive dehalogenase-homologous genes in deep subseafloor sedimentary metagenomes.</title>
        <authorList>
            <person name="Kawai M."/>
            <person name="Futagami T."/>
            <person name="Toyoda A."/>
            <person name="Takaki Y."/>
            <person name="Nishi S."/>
            <person name="Hori S."/>
            <person name="Arai W."/>
            <person name="Tsubouchi T."/>
            <person name="Morono Y."/>
            <person name="Uchiyama I."/>
            <person name="Ito T."/>
            <person name="Fujiyama A."/>
            <person name="Inagaki F."/>
            <person name="Takami H."/>
        </authorList>
    </citation>
    <scope>NUCLEOTIDE SEQUENCE</scope>
    <source>
        <strain evidence="2">Expedition CK06-06</strain>
    </source>
</reference>
<organism evidence="2">
    <name type="scientific">marine sediment metagenome</name>
    <dbReference type="NCBI Taxonomy" id="412755"/>
    <lineage>
        <taxon>unclassified sequences</taxon>
        <taxon>metagenomes</taxon>
        <taxon>ecological metagenomes</taxon>
    </lineage>
</organism>
<dbReference type="EMBL" id="BARS01033612">
    <property type="protein sequence ID" value="GAG27245.1"/>
    <property type="molecule type" value="Genomic_DNA"/>
</dbReference>